<comment type="similarity">
    <text evidence="1">Belongs to the Mu gp47/PBSX XkdT family.</text>
</comment>
<dbReference type="EMBL" id="AORV01000015">
    <property type="protein sequence ID" value="EMS73749.1"/>
    <property type="molecule type" value="Genomic_DNA"/>
</dbReference>
<evidence type="ECO:0000259" key="4">
    <source>
        <dbReference type="Pfam" id="PF26079"/>
    </source>
</evidence>
<comment type="caution">
    <text evidence="5">The sequence shown here is derived from an EMBL/GenBank/DDBJ whole genome shotgun (WGS) entry which is preliminary data.</text>
</comment>
<dbReference type="InterPro" id="IPR058530">
    <property type="entry name" value="Baseplate_J-like_C"/>
</dbReference>
<gene>
    <name evidence="5" type="ORF">CTER_0281</name>
</gene>
<dbReference type="InterPro" id="IPR006949">
    <property type="entry name" value="Barrel_Baseplate_J-like"/>
</dbReference>
<evidence type="ECO:0000259" key="2">
    <source>
        <dbReference type="Pfam" id="PF04865"/>
    </source>
</evidence>
<dbReference type="InterPro" id="IPR052399">
    <property type="entry name" value="Phage_Baseplate_Assmbl_Protein"/>
</dbReference>
<dbReference type="Pfam" id="PF26078">
    <property type="entry name" value="Baseplate_J_M"/>
    <property type="match status" value="1"/>
</dbReference>
<keyword evidence="6" id="KW-1185">Reference proteome</keyword>
<evidence type="ECO:0000259" key="3">
    <source>
        <dbReference type="Pfam" id="PF26078"/>
    </source>
</evidence>
<protein>
    <submittedName>
        <fullName evidence="5">Baseplate J-like protein</fullName>
    </submittedName>
</protein>
<dbReference type="PANTHER" id="PTHR37829">
    <property type="entry name" value="PHAGE-LIKE ELEMENT PBSX PROTEIN XKDT"/>
    <property type="match status" value="1"/>
</dbReference>
<evidence type="ECO:0000313" key="6">
    <source>
        <dbReference type="Proteomes" id="UP000014155"/>
    </source>
</evidence>
<dbReference type="Pfam" id="PF04865">
    <property type="entry name" value="Baseplate_J"/>
    <property type="match status" value="1"/>
</dbReference>
<name>S0FX69_RUMCE</name>
<dbReference type="PATRIC" id="fig|1195236.3.peg.588"/>
<dbReference type="Proteomes" id="UP000014155">
    <property type="component" value="Unassembled WGS sequence"/>
</dbReference>
<dbReference type="Pfam" id="PF26079">
    <property type="entry name" value="Baseplate_J_C"/>
    <property type="match status" value="1"/>
</dbReference>
<organism evidence="5 6">
    <name type="scientific">Ruminiclostridium cellobioparum subsp. termitidis CT1112</name>
    <dbReference type="NCBI Taxonomy" id="1195236"/>
    <lineage>
        <taxon>Bacteria</taxon>
        <taxon>Bacillati</taxon>
        <taxon>Bacillota</taxon>
        <taxon>Clostridia</taxon>
        <taxon>Eubacteriales</taxon>
        <taxon>Oscillospiraceae</taxon>
        <taxon>Ruminiclostridium</taxon>
    </lineage>
</organism>
<evidence type="ECO:0000313" key="5">
    <source>
        <dbReference type="EMBL" id="EMS73749.1"/>
    </source>
</evidence>
<evidence type="ECO:0000256" key="1">
    <source>
        <dbReference type="ARBA" id="ARBA00038087"/>
    </source>
</evidence>
<dbReference type="RefSeq" id="WP_004623540.1">
    <property type="nucleotide sequence ID" value="NZ_AORV01000015.1"/>
</dbReference>
<dbReference type="STRING" id="1195236.CTER_0281"/>
<dbReference type="InterPro" id="IPR058531">
    <property type="entry name" value="Baseplate_J_M"/>
</dbReference>
<proteinExistence type="inferred from homology"/>
<accession>S0FX69</accession>
<feature type="domain" description="Baseplate protein J-like barrel" evidence="2">
    <location>
        <begin position="86"/>
        <end position="164"/>
    </location>
</feature>
<feature type="domain" description="Baseplate J-like central" evidence="3">
    <location>
        <begin position="186"/>
        <end position="258"/>
    </location>
</feature>
<sequence length="358" mass="39786">MYEMYTKEFLQNRMLGRIKTDIDKSEGSFTFDAIAPAAIELAQTYIELNGILEKAFAQTSYGEWLEKRAEEYGVYRKAGTRAYGAVTFYGADGTAVPEGTLVQTEAGLQYETVKEITIAQGNAIVNIRAVTEGTQYNIPARTISQLPVQLTGITKVENTGPIVEGRDMESESDFIQRLLLKVRKPATSGNKNHYRQWALEVPGIGDSKVFSLWNGAGTVKVLVVDSNRNPLNPEGELLKTVRDYINDNRPLGADVTVESARRLDINIAANVEVEKDHSMDLIMQEFKTKIVAYLKSITFLDNFVNYLQIGKILVDTDGVKRCHSMKVNGGTDDIEIDAEECPVLNEVNIAQTVEQEVS</sequence>
<dbReference type="eggNOG" id="COG3299">
    <property type="taxonomic scope" value="Bacteria"/>
</dbReference>
<feature type="domain" description="Baseplate J-like C-terminal" evidence="4">
    <location>
        <begin position="265"/>
        <end position="349"/>
    </location>
</feature>
<reference evidence="5 6" key="1">
    <citation type="journal article" date="2013" name="Genome Announc.">
        <title>Draft Genome Sequence of the Cellulolytic, Mesophilic, Anaerobic Bacterium Clostridium termitidis Strain CT1112 (DSM 5398).</title>
        <authorList>
            <person name="Lal S."/>
            <person name="Ramachandran U."/>
            <person name="Zhang X."/>
            <person name="Munir R."/>
            <person name="Sparling R."/>
            <person name="Levin D.B."/>
        </authorList>
    </citation>
    <scope>NUCLEOTIDE SEQUENCE [LARGE SCALE GENOMIC DNA]</scope>
    <source>
        <strain evidence="5 6">CT1112</strain>
    </source>
</reference>
<dbReference type="PANTHER" id="PTHR37829:SF3">
    <property type="entry name" value="PROTEIN JAYE-RELATED"/>
    <property type="match status" value="1"/>
</dbReference>
<dbReference type="AlphaFoldDB" id="S0FX69"/>